<dbReference type="Proteomes" id="UP000265703">
    <property type="component" value="Unassembled WGS sequence"/>
</dbReference>
<dbReference type="OrthoDB" id="2307116at2759"/>
<proteinExistence type="predicted"/>
<evidence type="ECO:0000313" key="2">
    <source>
        <dbReference type="Proteomes" id="UP000265703"/>
    </source>
</evidence>
<name>A0A397SLI7_9GLOM</name>
<keyword evidence="2" id="KW-1185">Reference proteome</keyword>
<reference evidence="1 2" key="1">
    <citation type="submission" date="2018-06" db="EMBL/GenBank/DDBJ databases">
        <title>Comparative genomics reveals the genomic features of Rhizophagus irregularis, R. cerebriforme, R. diaphanum and Gigaspora rosea, and their symbiotic lifestyle signature.</title>
        <authorList>
            <person name="Morin E."/>
            <person name="San Clemente H."/>
            <person name="Chen E.C.H."/>
            <person name="De La Providencia I."/>
            <person name="Hainaut M."/>
            <person name="Kuo A."/>
            <person name="Kohler A."/>
            <person name="Murat C."/>
            <person name="Tang N."/>
            <person name="Roy S."/>
            <person name="Loubradou J."/>
            <person name="Henrissat B."/>
            <person name="Grigoriev I.V."/>
            <person name="Corradi N."/>
            <person name="Roux C."/>
            <person name="Martin F.M."/>
        </authorList>
    </citation>
    <scope>NUCLEOTIDE SEQUENCE [LARGE SCALE GENOMIC DNA]</scope>
    <source>
        <strain evidence="1 2">DAOM 227022</strain>
    </source>
</reference>
<organism evidence="1 2">
    <name type="scientific">Glomus cerebriforme</name>
    <dbReference type="NCBI Taxonomy" id="658196"/>
    <lineage>
        <taxon>Eukaryota</taxon>
        <taxon>Fungi</taxon>
        <taxon>Fungi incertae sedis</taxon>
        <taxon>Mucoromycota</taxon>
        <taxon>Glomeromycotina</taxon>
        <taxon>Glomeromycetes</taxon>
        <taxon>Glomerales</taxon>
        <taxon>Glomeraceae</taxon>
        <taxon>Glomus</taxon>
    </lineage>
</organism>
<protein>
    <submittedName>
        <fullName evidence="1">Uncharacterized protein</fullName>
    </submittedName>
</protein>
<sequence length="169" mass="19471">MTDNFDNQVENVRSQINVHELFGINNIQNTLIEIKSPRNRNPCKKLDSWILFKKVFEEVCPNYNNIEATIISRVETLMWNAATEHQKSIYTQYSQSHNEEIRNIFPVLIPSNNSVVQSQTSFQRSDDSSYADVLFAGDHSTINATNTTNAQSFDQMYWKGTNWDGTDTP</sequence>
<gene>
    <name evidence="1" type="ORF">C1645_833833</name>
</gene>
<comment type="caution">
    <text evidence="1">The sequence shown here is derived from an EMBL/GenBank/DDBJ whole genome shotgun (WGS) entry which is preliminary data.</text>
</comment>
<accession>A0A397SLI7</accession>
<dbReference type="AlphaFoldDB" id="A0A397SLI7"/>
<evidence type="ECO:0000313" key="1">
    <source>
        <dbReference type="EMBL" id="RIA83444.1"/>
    </source>
</evidence>
<dbReference type="EMBL" id="QKYT01000572">
    <property type="protein sequence ID" value="RIA83444.1"/>
    <property type="molecule type" value="Genomic_DNA"/>
</dbReference>